<dbReference type="CDD" id="cd03794">
    <property type="entry name" value="GT4_WbuB-like"/>
    <property type="match status" value="1"/>
</dbReference>
<feature type="domain" description="Glycosyl transferase family 1" evidence="3">
    <location>
        <begin position="180"/>
        <end position="346"/>
    </location>
</feature>
<evidence type="ECO:0000313" key="6">
    <source>
        <dbReference type="Proteomes" id="UP000278149"/>
    </source>
</evidence>
<reference evidence="5 6" key="1">
    <citation type="submission" date="2018-10" db="EMBL/GenBank/DDBJ databases">
        <title>Co-occurring genomic capacity for anaerobic methane metabolism and dissimilatory sulfite reduction discovered in the Korarchaeota.</title>
        <authorList>
            <person name="Mckay L.J."/>
            <person name="Dlakic M."/>
            <person name="Fields M.W."/>
            <person name="Delmont T.O."/>
            <person name="Eren A.M."/>
            <person name="Jay Z.J."/>
            <person name="Klingelsmith K.B."/>
            <person name="Rusch D.B."/>
            <person name="Inskeep W.P."/>
        </authorList>
    </citation>
    <scope>NUCLEOTIDE SEQUENCE [LARGE SCALE GENOMIC DNA]</scope>
    <source>
        <strain evidence="5 6">WS</strain>
    </source>
</reference>
<evidence type="ECO:0000259" key="4">
    <source>
        <dbReference type="Pfam" id="PF13439"/>
    </source>
</evidence>
<name>A0A429G212_9CREN</name>
<dbReference type="SUPFAM" id="SSF53756">
    <property type="entry name" value="UDP-Glycosyltransferase/glycogen phosphorylase"/>
    <property type="match status" value="1"/>
</dbReference>
<dbReference type="Pfam" id="PF13439">
    <property type="entry name" value="Glyco_transf_4"/>
    <property type="match status" value="1"/>
</dbReference>
<dbReference type="InterPro" id="IPR001296">
    <property type="entry name" value="Glyco_trans_1"/>
</dbReference>
<evidence type="ECO:0000256" key="2">
    <source>
        <dbReference type="ARBA" id="ARBA00022679"/>
    </source>
</evidence>
<dbReference type="InterPro" id="IPR028098">
    <property type="entry name" value="Glyco_trans_4-like_N"/>
</dbReference>
<sequence length="376" mass="43238">MDMARILLTASFSSVPRVIRAARALAKRGHEVFVLEWDRGGDLPEEEVRDGITFIRYRRRSGYGKKAALNMIGWLAFQLSFLLSEDFDLIQPQNLDSLLPTYVALRILRRKNAPIVYDLADFYADAYLNIWPISKIVAAIERKLVSRVDALILVSPAQTEQVGSKIPEKVLCVYNSPDDIQAVESSNEGNLRILYIGTFERKRYKSLLKFMEISARAGCEFILGGFGEMEESVRLKASEYGNVRFIGRVDRKDISKYYAESDIVFSYFDPKESNNYKIAVPNKFLEALASGKPVIVAEGTFLEEIVRKYQIGFPVNLEREEEVINLLNSLSMERSRLVEMGKRARKVYEELFSWDRVMPEYLNLIEDLIEQYSMRI</sequence>
<gene>
    <name evidence="5" type="ORF">D9Q81_07395</name>
</gene>
<dbReference type="GO" id="GO:0016757">
    <property type="term" value="F:glycosyltransferase activity"/>
    <property type="evidence" value="ECO:0007669"/>
    <property type="project" value="UniProtKB-KW"/>
</dbReference>
<organism evidence="5 6">
    <name type="scientific">Candidatus Korarchaeum cryptofilum</name>
    <dbReference type="NCBI Taxonomy" id="498846"/>
    <lineage>
        <taxon>Archaea</taxon>
        <taxon>Thermoproteota</taxon>
        <taxon>Candidatus Korarchaeia</taxon>
        <taxon>Candidatus Korarchaeales</taxon>
        <taxon>Candidatus Korarchaeaceae</taxon>
        <taxon>Candidatus Korarchaeum</taxon>
    </lineage>
</organism>
<dbReference type="AlphaFoldDB" id="A0A429G212"/>
<dbReference type="Gene3D" id="3.40.50.2000">
    <property type="entry name" value="Glycogen Phosphorylase B"/>
    <property type="match status" value="2"/>
</dbReference>
<dbReference type="PANTHER" id="PTHR12526:SF629">
    <property type="entry name" value="TEICHURONIC ACID BIOSYNTHESIS GLYCOSYLTRANSFERASE TUAH-RELATED"/>
    <property type="match status" value="1"/>
</dbReference>
<proteinExistence type="predicted"/>
<evidence type="ECO:0000313" key="5">
    <source>
        <dbReference type="EMBL" id="RSN67844.1"/>
    </source>
</evidence>
<keyword evidence="1" id="KW-0328">Glycosyltransferase</keyword>
<accession>A0A429G212</accession>
<keyword evidence="2 5" id="KW-0808">Transferase</keyword>
<evidence type="ECO:0000256" key="1">
    <source>
        <dbReference type="ARBA" id="ARBA00022676"/>
    </source>
</evidence>
<dbReference type="PANTHER" id="PTHR12526">
    <property type="entry name" value="GLYCOSYLTRANSFERASE"/>
    <property type="match status" value="1"/>
</dbReference>
<protein>
    <submittedName>
        <fullName evidence="5">Glycosyltransferase</fullName>
    </submittedName>
</protein>
<feature type="domain" description="Glycosyltransferase subfamily 4-like N-terminal" evidence="4">
    <location>
        <begin position="18"/>
        <end position="175"/>
    </location>
</feature>
<dbReference type="Proteomes" id="UP000278149">
    <property type="component" value="Unassembled WGS sequence"/>
</dbReference>
<evidence type="ECO:0000259" key="3">
    <source>
        <dbReference type="Pfam" id="PF00534"/>
    </source>
</evidence>
<dbReference type="Pfam" id="PF00534">
    <property type="entry name" value="Glycos_transf_1"/>
    <property type="match status" value="1"/>
</dbReference>
<comment type="caution">
    <text evidence="5">The sequence shown here is derived from an EMBL/GenBank/DDBJ whole genome shotgun (WGS) entry which is preliminary data.</text>
</comment>
<dbReference type="EMBL" id="RCOR01000041">
    <property type="protein sequence ID" value="RSN67844.1"/>
    <property type="molecule type" value="Genomic_DNA"/>
</dbReference>